<proteinExistence type="predicted"/>
<organism evidence="2 3">
    <name type="scientific">Parvularcula marina</name>
    <dbReference type="NCBI Taxonomy" id="2292771"/>
    <lineage>
        <taxon>Bacteria</taxon>
        <taxon>Pseudomonadati</taxon>
        <taxon>Pseudomonadota</taxon>
        <taxon>Alphaproteobacteria</taxon>
        <taxon>Parvularculales</taxon>
        <taxon>Parvularculaceae</taxon>
        <taxon>Parvularcula</taxon>
    </lineage>
</organism>
<feature type="transmembrane region" description="Helical" evidence="1">
    <location>
        <begin position="6"/>
        <end position="24"/>
    </location>
</feature>
<gene>
    <name evidence="2" type="ORF">DX908_06765</name>
</gene>
<accession>A0A371RHT6</accession>
<evidence type="ECO:0000256" key="1">
    <source>
        <dbReference type="SAM" id="Phobius"/>
    </source>
</evidence>
<name>A0A371RHT6_9PROT</name>
<reference evidence="2 3" key="1">
    <citation type="submission" date="2018-08" db="EMBL/GenBank/DDBJ databases">
        <title>Parvularcula sp. SM1705, isolated from surface water of the South Sea China.</title>
        <authorList>
            <person name="Sun L."/>
        </authorList>
    </citation>
    <scope>NUCLEOTIDE SEQUENCE [LARGE SCALE GENOMIC DNA]</scope>
    <source>
        <strain evidence="2 3">SM1705</strain>
    </source>
</reference>
<dbReference type="AlphaFoldDB" id="A0A371RHT6"/>
<dbReference type="Proteomes" id="UP000264589">
    <property type="component" value="Unassembled WGS sequence"/>
</dbReference>
<keyword evidence="3" id="KW-1185">Reference proteome</keyword>
<dbReference type="EMBL" id="QUQO01000001">
    <property type="protein sequence ID" value="RFB05017.1"/>
    <property type="molecule type" value="Genomic_DNA"/>
</dbReference>
<keyword evidence="1" id="KW-0812">Transmembrane</keyword>
<protein>
    <recommendedName>
        <fullName evidence="4">DUF4174 domain-containing protein</fullName>
    </recommendedName>
</protein>
<sequence>MTGFLIASFATAVAALAVLGYMMVRARRGIWSVTCDLRRCLVIIGPEQNDETCIAQRRALKPLLMRVRHIGMNVIELYGSMTPRRNGRPLEWLDNGALRRALKVGNGFSLICLDDESEIILRSQKPVSENALSEFIAMEEPIALPAPDPAPVVTIDEDDHDEEAPAAAYHYQRSVSLEPETSWGRVGVLR</sequence>
<dbReference type="InParanoid" id="A0A371RHT6"/>
<evidence type="ECO:0000313" key="3">
    <source>
        <dbReference type="Proteomes" id="UP000264589"/>
    </source>
</evidence>
<evidence type="ECO:0000313" key="2">
    <source>
        <dbReference type="EMBL" id="RFB05017.1"/>
    </source>
</evidence>
<keyword evidence="1" id="KW-1133">Transmembrane helix</keyword>
<dbReference type="RefSeq" id="WP_116391648.1">
    <property type="nucleotide sequence ID" value="NZ_QUQO01000001.1"/>
</dbReference>
<keyword evidence="1" id="KW-0472">Membrane</keyword>
<dbReference type="OrthoDB" id="9833442at2"/>
<comment type="caution">
    <text evidence="2">The sequence shown here is derived from an EMBL/GenBank/DDBJ whole genome shotgun (WGS) entry which is preliminary data.</text>
</comment>
<evidence type="ECO:0008006" key="4">
    <source>
        <dbReference type="Google" id="ProtNLM"/>
    </source>
</evidence>